<evidence type="ECO:0000256" key="1">
    <source>
        <dbReference type="ARBA" id="ARBA00023015"/>
    </source>
</evidence>
<reference evidence="5 6" key="1">
    <citation type="submission" date="2018-09" db="EMBL/GenBank/DDBJ databases">
        <title>Novel species of Arthrobacter.</title>
        <authorList>
            <person name="Liu Q."/>
            <person name="Xin Y.-H."/>
        </authorList>
    </citation>
    <scope>NUCLEOTIDE SEQUENCE [LARGE SCALE GENOMIC DNA]</scope>
    <source>
        <strain evidence="5 6">Hz2</strain>
    </source>
</reference>
<dbReference type="AlphaFoldDB" id="A0A3A5M2C6"/>
<dbReference type="SMART" id="SM00895">
    <property type="entry name" value="FCD"/>
    <property type="match status" value="1"/>
</dbReference>
<comment type="caution">
    <text evidence="5">The sequence shown here is derived from an EMBL/GenBank/DDBJ whole genome shotgun (WGS) entry which is preliminary data.</text>
</comment>
<dbReference type="PROSITE" id="PS50949">
    <property type="entry name" value="HTH_GNTR"/>
    <property type="match status" value="1"/>
</dbReference>
<evidence type="ECO:0000313" key="5">
    <source>
        <dbReference type="EMBL" id="RJT80171.1"/>
    </source>
</evidence>
<dbReference type="Proteomes" id="UP000272560">
    <property type="component" value="Unassembled WGS sequence"/>
</dbReference>
<evidence type="ECO:0000256" key="2">
    <source>
        <dbReference type="ARBA" id="ARBA00023125"/>
    </source>
</evidence>
<dbReference type="CDD" id="cd07377">
    <property type="entry name" value="WHTH_GntR"/>
    <property type="match status" value="1"/>
</dbReference>
<evidence type="ECO:0000259" key="4">
    <source>
        <dbReference type="PROSITE" id="PS50949"/>
    </source>
</evidence>
<dbReference type="InterPro" id="IPR011711">
    <property type="entry name" value="GntR_C"/>
</dbReference>
<accession>A0A3A5M2C6</accession>
<dbReference type="Pfam" id="PF07729">
    <property type="entry name" value="FCD"/>
    <property type="match status" value="1"/>
</dbReference>
<evidence type="ECO:0000313" key="6">
    <source>
        <dbReference type="Proteomes" id="UP000272560"/>
    </source>
</evidence>
<dbReference type="PANTHER" id="PTHR43537:SF5">
    <property type="entry name" value="UXU OPERON TRANSCRIPTIONAL REGULATOR"/>
    <property type="match status" value="1"/>
</dbReference>
<dbReference type="Pfam" id="PF00392">
    <property type="entry name" value="GntR"/>
    <property type="match status" value="1"/>
</dbReference>
<sequence length="231" mass="25624">MSNLSTAVVETIRQQIIQGHLCPGDKLPAESALENEFKVSRTVIREALSRLQTAGLVEKYRGKGTYVLTRPTDHSFSAPLQENQSHQDRLDLLDFRIGIEVETAGLAAQRRSTTQLAAIRTALDAFEHANHKPSAAVTTDFDFHRSIAVAANNRLYLDLLQSLGPTMISMPQTRLLQADQEAQATHFRRVVDEHQAIHDAIERQDPQGSAAAMRTHLSQTRARLALVTTRG</sequence>
<feature type="domain" description="HTH gntR-type" evidence="4">
    <location>
        <begin position="2"/>
        <end position="70"/>
    </location>
</feature>
<dbReference type="OrthoDB" id="3210131at2"/>
<dbReference type="PANTHER" id="PTHR43537">
    <property type="entry name" value="TRANSCRIPTIONAL REGULATOR, GNTR FAMILY"/>
    <property type="match status" value="1"/>
</dbReference>
<dbReference type="SUPFAM" id="SSF46785">
    <property type="entry name" value="Winged helix' DNA-binding domain"/>
    <property type="match status" value="1"/>
</dbReference>
<dbReference type="InterPro" id="IPR008920">
    <property type="entry name" value="TF_FadR/GntR_C"/>
</dbReference>
<dbReference type="Gene3D" id="1.10.10.10">
    <property type="entry name" value="Winged helix-like DNA-binding domain superfamily/Winged helix DNA-binding domain"/>
    <property type="match status" value="1"/>
</dbReference>
<dbReference type="RefSeq" id="WP_120148862.1">
    <property type="nucleotide sequence ID" value="NZ_QZVT01000004.1"/>
</dbReference>
<gene>
    <name evidence="5" type="ORF">D6T63_09925</name>
</gene>
<dbReference type="GO" id="GO:0003700">
    <property type="term" value="F:DNA-binding transcription factor activity"/>
    <property type="evidence" value="ECO:0007669"/>
    <property type="project" value="InterPro"/>
</dbReference>
<name>A0A3A5M2C6_9MICC</name>
<keyword evidence="6" id="KW-1185">Reference proteome</keyword>
<dbReference type="EMBL" id="QZVT01000004">
    <property type="protein sequence ID" value="RJT80171.1"/>
    <property type="molecule type" value="Genomic_DNA"/>
</dbReference>
<dbReference type="GO" id="GO:0003677">
    <property type="term" value="F:DNA binding"/>
    <property type="evidence" value="ECO:0007669"/>
    <property type="project" value="UniProtKB-KW"/>
</dbReference>
<dbReference type="InterPro" id="IPR036390">
    <property type="entry name" value="WH_DNA-bd_sf"/>
</dbReference>
<dbReference type="SUPFAM" id="SSF48008">
    <property type="entry name" value="GntR ligand-binding domain-like"/>
    <property type="match status" value="1"/>
</dbReference>
<keyword evidence="1" id="KW-0805">Transcription regulation</keyword>
<dbReference type="InterPro" id="IPR000524">
    <property type="entry name" value="Tscrpt_reg_HTH_GntR"/>
</dbReference>
<keyword evidence="3" id="KW-0804">Transcription</keyword>
<organism evidence="5 6">
    <name type="scientific">Arthrobacter cheniae</name>
    <dbReference type="NCBI Taxonomy" id="1258888"/>
    <lineage>
        <taxon>Bacteria</taxon>
        <taxon>Bacillati</taxon>
        <taxon>Actinomycetota</taxon>
        <taxon>Actinomycetes</taxon>
        <taxon>Micrococcales</taxon>
        <taxon>Micrococcaceae</taxon>
        <taxon>Arthrobacter</taxon>
    </lineage>
</organism>
<dbReference type="SMART" id="SM00345">
    <property type="entry name" value="HTH_GNTR"/>
    <property type="match status" value="1"/>
</dbReference>
<dbReference type="PRINTS" id="PR00035">
    <property type="entry name" value="HTHGNTR"/>
</dbReference>
<evidence type="ECO:0000256" key="3">
    <source>
        <dbReference type="ARBA" id="ARBA00023163"/>
    </source>
</evidence>
<proteinExistence type="predicted"/>
<dbReference type="InterPro" id="IPR036388">
    <property type="entry name" value="WH-like_DNA-bd_sf"/>
</dbReference>
<keyword evidence="2" id="KW-0238">DNA-binding</keyword>
<dbReference type="Gene3D" id="1.20.120.530">
    <property type="entry name" value="GntR ligand-binding domain-like"/>
    <property type="match status" value="1"/>
</dbReference>
<protein>
    <submittedName>
        <fullName evidence="5">FadR family transcriptional regulator</fullName>
    </submittedName>
</protein>